<accession>A0AA42IGV0</accession>
<comment type="caution">
    <text evidence="3">The sequence shown here is derived from an EMBL/GenBank/DDBJ whole genome shotgun (WGS) entry which is preliminary data.</text>
</comment>
<dbReference type="EMBL" id="JAOCDR010000052">
    <property type="protein sequence ID" value="MDH0657347.1"/>
    <property type="molecule type" value="Genomic_DNA"/>
</dbReference>
<evidence type="ECO:0000256" key="1">
    <source>
        <dbReference type="SAM" id="Coils"/>
    </source>
</evidence>
<dbReference type="Proteomes" id="UP001161099">
    <property type="component" value="Unassembled WGS sequence"/>
</dbReference>
<gene>
    <name evidence="3" type="ORF">N5D11_14725</name>
</gene>
<name>A0AA42IGV0_ACIJO</name>
<keyword evidence="2" id="KW-0812">Transmembrane</keyword>
<evidence type="ECO:0000256" key="2">
    <source>
        <dbReference type="SAM" id="Phobius"/>
    </source>
</evidence>
<keyword evidence="2" id="KW-1133">Transmembrane helix</keyword>
<feature type="transmembrane region" description="Helical" evidence="2">
    <location>
        <begin position="6"/>
        <end position="21"/>
    </location>
</feature>
<evidence type="ECO:0000313" key="3">
    <source>
        <dbReference type="EMBL" id="MDH0657347.1"/>
    </source>
</evidence>
<feature type="non-terminal residue" evidence="3">
    <location>
        <position position="1"/>
    </location>
</feature>
<evidence type="ECO:0000313" key="4">
    <source>
        <dbReference type="Proteomes" id="UP001161099"/>
    </source>
</evidence>
<reference evidence="3" key="1">
    <citation type="submission" date="2022-09" db="EMBL/GenBank/DDBJ databases">
        <title>Intensive care unit water sources are persistently colonized with multi-drug resistant bacteria and are the site of extensive horizontal gene transfer of antibiotic resistance genes.</title>
        <authorList>
            <person name="Diorio-Toth L."/>
        </authorList>
    </citation>
    <scope>NUCLEOTIDE SEQUENCE</scope>
    <source>
        <strain evidence="3">GD03851</strain>
    </source>
</reference>
<keyword evidence="2" id="KW-0472">Membrane</keyword>
<feature type="coiled-coil region" evidence="1">
    <location>
        <begin position="24"/>
        <end position="51"/>
    </location>
</feature>
<keyword evidence="1" id="KW-0175">Coiled coil</keyword>
<sequence>VISIVGTVITILGIIVTIYFAKQADKHRKAADKHEKQAQRYSNQIKSDLRKINLSNCTDMLKKMLEEVRRLPIDTDQTPKGVKVENLILNIKSYFDGTLSLIDTAGSDREIRRMVSDAQVILHRYERDFLAKVNPLPAPHDLQVSIQDCISNINSKIYSIEG</sequence>
<protein>
    <submittedName>
        <fullName evidence="3">Uncharacterized protein</fullName>
    </submittedName>
</protein>
<dbReference type="AlphaFoldDB" id="A0AA42IGV0"/>
<proteinExistence type="predicted"/>
<organism evidence="3 4">
    <name type="scientific">Acinetobacter johnsonii</name>
    <dbReference type="NCBI Taxonomy" id="40214"/>
    <lineage>
        <taxon>Bacteria</taxon>
        <taxon>Pseudomonadati</taxon>
        <taxon>Pseudomonadota</taxon>
        <taxon>Gammaproteobacteria</taxon>
        <taxon>Moraxellales</taxon>
        <taxon>Moraxellaceae</taxon>
        <taxon>Acinetobacter</taxon>
    </lineage>
</organism>
<dbReference type="RefSeq" id="WP_279698907.1">
    <property type="nucleotide sequence ID" value="NZ_JAOCDR010000052.1"/>
</dbReference>